<feature type="domain" description="AAA+ ATPase" evidence="6">
    <location>
        <begin position="40"/>
        <end position="191"/>
    </location>
</feature>
<dbReference type="SMART" id="SM00382">
    <property type="entry name" value="AAA"/>
    <property type="match status" value="1"/>
</dbReference>
<protein>
    <submittedName>
        <fullName evidence="7">Methylmalonyl Co-A mutase-associated GTPase MeaB</fullName>
    </submittedName>
</protein>
<evidence type="ECO:0000256" key="1">
    <source>
        <dbReference type="ARBA" id="ARBA00009625"/>
    </source>
</evidence>
<dbReference type="PANTHER" id="PTHR43087">
    <property type="entry name" value="LYSINE/ARGININE/ORNITHINE TRANSPORT SYSTEM KINASE"/>
    <property type="match status" value="1"/>
</dbReference>
<dbReference type="InterPro" id="IPR052040">
    <property type="entry name" value="GTPase/Isobutyryl-CoA_mutase"/>
</dbReference>
<dbReference type="Proteomes" id="UP001558534">
    <property type="component" value="Unassembled WGS sequence"/>
</dbReference>
<evidence type="ECO:0000313" key="8">
    <source>
        <dbReference type="Proteomes" id="UP001558534"/>
    </source>
</evidence>
<dbReference type="Gene3D" id="3.40.50.300">
    <property type="entry name" value="P-loop containing nucleotide triphosphate hydrolases"/>
    <property type="match status" value="1"/>
</dbReference>
<evidence type="ECO:0000256" key="2">
    <source>
        <dbReference type="ARBA" id="ARBA00022741"/>
    </source>
</evidence>
<evidence type="ECO:0000313" key="7">
    <source>
        <dbReference type="EMBL" id="MEX3745538.1"/>
    </source>
</evidence>
<evidence type="ECO:0000256" key="3">
    <source>
        <dbReference type="ARBA" id="ARBA00022801"/>
    </source>
</evidence>
<dbReference type="InterPro" id="IPR005129">
    <property type="entry name" value="GTPase_ArgK"/>
</dbReference>
<comment type="similarity">
    <text evidence="1">Belongs to the SIMIBI class G3E GTPase family. ArgK/MeaB subfamily.</text>
</comment>
<name>A0ABV3VXF7_9BACI</name>
<dbReference type="NCBIfam" id="TIGR00750">
    <property type="entry name" value="lao"/>
    <property type="match status" value="1"/>
</dbReference>
<dbReference type="PANTHER" id="PTHR43087:SF1">
    <property type="entry name" value="LAO_AO TRANSPORT SYSTEM ATPASE"/>
    <property type="match status" value="1"/>
</dbReference>
<keyword evidence="3" id="KW-0378">Hydrolase</keyword>
<dbReference type="RefSeq" id="WP_368636413.1">
    <property type="nucleotide sequence ID" value="NZ_JBFRHK010000005.1"/>
</dbReference>
<evidence type="ECO:0000256" key="5">
    <source>
        <dbReference type="ARBA" id="ARBA00023186"/>
    </source>
</evidence>
<sequence length="314" mass="34514">MVENIKSRKGSALARAITIVENNDEDYLEIISKLYSSTGKSHIIGITGSPGTGKSTLVDKVAKMLSDNGKSVAVLAVDPSSPFSRGAILGDRIRMMSAQKTSDIFIRSMASRGEVGGLAKSVRNVITLFEAFGFDAILIETVGSGQTEVEIMNLAHTTLVVTAPGLGDEIQAQKAGIMEIADIFVVNKADLPTAKTTAYQIQKILSTEAAVNRKQVPIIMTSPVKETGITELVEKVEERWQEINDSGEREQIEKSHAYYKLMESIKDKFWGFMKEEVMNSANWSTVVEEVYKKDIYPEQAADDLFSEFFVSVKK</sequence>
<evidence type="ECO:0000259" key="6">
    <source>
        <dbReference type="SMART" id="SM00382"/>
    </source>
</evidence>
<dbReference type="EMBL" id="JBFRHK010000005">
    <property type="protein sequence ID" value="MEX3745538.1"/>
    <property type="molecule type" value="Genomic_DNA"/>
</dbReference>
<dbReference type="CDD" id="cd03114">
    <property type="entry name" value="MMAA-like"/>
    <property type="match status" value="1"/>
</dbReference>
<keyword evidence="4" id="KW-0342">GTP-binding</keyword>
<keyword evidence="2" id="KW-0547">Nucleotide-binding</keyword>
<evidence type="ECO:0000256" key="4">
    <source>
        <dbReference type="ARBA" id="ARBA00023134"/>
    </source>
</evidence>
<accession>A0ABV3VXF7</accession>
<comment type="caution">
    <text evidence="7">The sequence shown here is derived from an EMBL/GenBank/DDBJ whole genome shotgun (WGS) entry which is preliminary data.</text>
</comment>
<gene>
    <name evidence="7" type="primary">meaB</name>
    <name evidence="7" type="ORF">AB1300_10360</name>
</gene>
<reference evidence="7 8" key="1">
    <citation type="submission" date="2024-07" db="EMBL/GenBank/DDBJ databases">
        <title>Characterization of a bacterium isolated from hydrolysated instant sea cucumber by whole-genome sequencing and metabolomics.</title>
        <authorList>
            <person name="Luo X."/>
            <person name="Zhang Z."/>
            <person name="Zheng Z."/>
            <person name="Zhang W."/>
            <person name="Ming T."/>
            <person name="Jiao L."/>
            <person name="Su X."/>
            <person name="Kong F."/>
            <person name="Xu J."/>
        </authorList>
    </citation>
    <scope>NUCLEOTIDE SEQUENCE [LARGE SCALE GENOMIC DNA]</scope>
    <source>
        <strain evidence="7 8">XL-2024</strain>
    </source>
</reference>
<keyword evidence="5" id="KW-0143">Chaperone</keyword>
<dbReference type="InterPro" id="IPR003593">
    <property type="entry name" value="AAA+_ATPase"/>
</dbReference>
<proteinExistence type="inferred from homology"/>
<organism evidence="7 8">
    <name type="scientific">Lysinibacillus xylanilyticus</name>
    <dbReference type="NCBI Taxonomy" id="582475"/>
    <lineage>
        <taxon>Bacteria</taxon>
        <taxon>Bacillati</taxon>
        <taxon>Bacillota</taxon>
        <taxon>Bacilli</taxon>
        <taxon>Bacillales</taxon>
        <taxon>Bacillaceae</taxon>
        <taxon>Lysinibacillus</taxon>
    </lineage>
</organism>
<dbReference type="SUPFAM" id="SSF52540">
    <property type="entry name" value="P-loop containing nucleoside triphosphate hydrolases"/>
    <property type="match status" value="1"/>
</dbReference>
<dbReference type="InterPro" id="IPR027417">
    <property type="entry name" value="P-loop_NTPase"/>
</dbReference>
<keyword evidence="8" id="KW-1185">Reference proteome</keyword>
<dbReference type="Pfam" id="PF03308">
    <property type="entry name" value="MeaB"/>
    <property type="match status" value="1"/>
</dbReference>